<dbReference type="Proteomes" id="UP000274843">
    <property type="component" value="Unassembled WGS sequence"/>
</dbReference>
<sequence>MGTGPTIEVLCASHSPQMAKDVDKREGLVFRAGFERVAASVHEFDPTLLVYFGPDHMRALAGIAPCFTVVESATGYGDWGTPKEDYQVPQGHTEALIDHLVAAGIDIAAAEHLSLDHGFGQTTADLFGSLAAVPMIPIVVNCVGTPLATLDRTAALGRAVGDYLRTLPDDERVLVVASGGISHAPPSLIPGAKKLSEAERQALIADNIAKAAEAINPGWDEDFLDRMAGDSWSSLATLTPAELAPAGTGGAEVRTWVAAQFTGGRPLATVVYEPVEEWITGMGVAASAGLVTTS</sequence>
<feature type="domain" description="Extradiol ring-cleavage dioxygenase class III enzyme subunit B" evidence="1">
    <location>
        <begin position="10"/>
        <end position="264"/>
    </location>
</feature>
<evidence type="ECO:0000313" key="3">
    <source>
        <dbReference type="Proteomes" id="UP000274843"/>
    </source>
</evidence>
<dbReference type="Pfam" id="PF02900">
    <property type="entry name" value="LigB"/>
    <property type="match status" value="1"/>
</dbReference>
<dbReference type="GO" id="GO:0008198">
    <property type="term" value="F:ferrous iron binding"/>
    <property type="evidence" value="ECO:0007669"/>
    <property type="project" value="InterPro"/>
</dbReference>
<proteinExistence type="predicted"/>
<dbReference type="EMBL" id="RKHY01000001">
    <property type="protein sequence ID" value="ROS38474.1"/>
    <property type="molecule type" value="Genomic_DNA"/>
</dbReference>
<protein>
    <submittedName>
        <fullName evidence="2">2,3-dihydroxyphenylpropionate 1,2-dioxygenase</fullName>
    </submittedName>
</protein>
<dbReference type="SUPFAM" id="SSF53213">
    <property type="entry name" value="LigB-like"/>
    <property type="match status" value="1"/>
</dbReference>
<evidence type="ECO:0000313" key="2">
    <source>
        <dbReference type="EMBL" id="ROS38474.1"/>
    </source>
</evidence>
<comment type="caution">
    <text evidence="2">The sequence shown here is derived from an EMBL/GenBank/DDBJ whole genome shotgun (WGS) entry which is preliminary data.</text>
</comment>
<accession>A0A3N2GPB2</accession>
<dbReference type="NCBIfam" id="NF009909">
    <property type="entry name" value="PRK13370.1-3"/>
    <property type="match status" value="1"/>
</dbReference>
<keyword evidence="3" id="KW-1185">Reference proteome</keyword>
<dbReference type="GeneID" id="301842222"/>
<organism evidence="2 3">
    <name type="scientific">Amycolatopsis thermoflava</name>
    <dbReference type="NCBI Taxonomy" id="84480"/>
    <lineage>
        <taxon>Bacteria</taxon>
        <taxon>Bacillati</taxon>
        <taxon>Actinomycetota</taxon>
        <taxon>Actinomycetes</taxon>
        <taxon>Pseudonocardiales</taxon>
        <taxon>Pseudonocardiaceae</taxon>
        <taxon>Amycolatopsis</taxon>
        <taxon>Amycolatopsis methanolica group</taxon>
    </lineage>
</organism>
<dbReference type="RefSeq" id="WP_167498968.1">
    <property type="nucleotide sequence ID" value="NZ_RKHY01000001.1"/>
</dbReference>
<dbReference type="Gene3D" id="3.40.830.10">
    <property type="entry name" value="LigB-like"/>
    <property type="match status" value="1"/>
</dbReference>
<evidence type="ECO:0000259" key="1">
    <source>
        <dbReference type="Pfam" id="PF02900"/>
    </source>
</evidence>
<reference evidence="2 3" key="1">
    <citation type="submission" date="2018-11" db="EMBL/GenBank/DDBJ databases">
        <title>Sequencing the genomes of 1000 actinobacteria strains.</title>
        <authorList>
            <person name="Klenk H.-P."/>
        </authorList>
    </citation>
    <scope>NUCLEOTIDE SEQUENCE [LARGE SCALE GENOMIC DNA]</scope>
    <source>
        <strain evidence="2 3">DSM 44348</strain>
    </source>
</reference>
<dbReference type="GO" id="GO:0016702">
    <property type="term" value="F:oxidoreductase activity, acting on single donors with incorporation of molecular oxygen, incorporation of two atoms of oxygen"/>
    <property type="evidence" value="ECO:0007669"/>
    <property type="project" value="UniProtKB-ARBA"/>
</dbReference>
<name>A0A3N2GPB2_9PSEU</name>
<gene>
    <name evidence="2" type="ORF">EDD35_0752</name>
</gene>
<dbReference type="AlphaFoldDB" id="A0A3N2GPB2"/>
<keyword evidence="2" id="KW-0560">Oxidoreductase</keyword>
<keyword evidence="2" id="KW-0223">Dioxygenase</keyword>
<dbReference type="InterPro" id="IPR004183">
    <property type="entry name" value="Xdiol_dOase_suB"/>
</dbReference>